<accession>A0A0E9XH49</accession>
<evidence type="ECO:0000313" key="1">
    <source>
        <dbReference type="EMBL" id="JAI01742.1"/>
    </source>
</evidence>
<reference evidence="1" key="2">
    <citation type="journal article" date="2015" name="Fish Shellfish Immunol.">
        <title>Early steps in the European eel (Anguilla anguilla)-Vibrio vulnificus interaction in the gills: Role of the RtxA13 toxin.</title>
        <authorList>
            <person name="Callol A."/>
            <person name="Pajuelo D."/>
            <person name="Ebbesson L."/>
            <person name="Teles M."/>
            <person name="MacKenzie S."/>
            <person name="Amaro C."/>
        </authorList>
    </citation>
    <scope>NUCLEOTIDE SEQUENCE</scope>
</reference>
<organism evidence="1">
    <name type="scientific">Anguilla anguilla</name>
    <name type="common">European freshwater eel</name>
    <name type="synonym">Muraena anguilla</name>
    <dbReference type="NCBI Taxonomy" id="7936"/>
    <lineage>
        <taxon>Eukaryota</taxon>
        <taxon>Metazoa</taxon>
        <taxon>Chordata</taxon>
        <taxon>Craniata</taxon>
        <taxon>Vertebrata</taxon>
        <taxon>Euteleostomi</taxon>
        <taxon>Actinopterygii</taxon>
        <taxon>Neopterygii</taxon>
        <taxon>Teleostei</taxon>
        <taxon>Anguilliformes</taxon>
        <taxon>Anguillidae</taxon>
        <taxon>Anguilla</taxon>
    </lineage>
</organism>
<sequence length="45" mass="5376">MSIIWNVYITNWGLDQIFIKINIKFISIFYTKIGFTNFQAALYLI</sequence>
<dbReference type="EMBL" id="GBXM01006836">
    <property type="protein sequence ID" value="JAI01742.1"/>
    <property type="molecule type" value="Transcribed_RNA"/>
</dbReference>
<dbReference type="AlphaFoldDB" id="A0A0E9XH49"/>
<proteinExistence type="predicted"/>
<reference evidence="1" key="1">
    <citation type="submission" date="2014-11" db="EMBL/GenBank/DDBJ databases">
        <authorList>
            <person name="Amaro Gonzalez C."/>
        </authorList>
    </citation>
    <scope>NUCLEOTIDE SEQUENCE</scope>
</reference>
<name>A0A0E9XH49_ANGAN</name>
<protein>
    <submittedName>
        <fullName evidence="1">Uncharacterized protein</fullName>
    </submittedName>
</protein>